<dbReference type="AlphaFoldDB" id="A0A7I8IDP1"/>
<sequence length="27" mass="3243">MGENSSPMTLRYDKQNHPQVNRWVEPQ</sequence>
<reference evidence="2" key="1">
    <citation type="submission" date="2019-12" db="EMBL/GenBank/DDBJ databases">
        <authorList>
            <person name="Scholz U."/>
            <person name="Mascher M."/>
            <person name="Fiebig A."/>
        </authorList>
    </citation>
    <scope>NUCLEOTIDE SEQUENCE</scope>
</reference>
<evidence type="ECO:0000256" key="1">
    <source>
        <dbReference type="SAM" id="MobiDB-lite"/>
    </source>
</evidence>
<dbReference type="EMBL" id="LR743589">
    <property type="protein sequence ID" value="CAA2615808.1"/>
    <property type="molecule type" value="Genomic_DNA"/>
</dbReference>
<dbReference type="EMBL" id="LR746265">
    <property type="protein sequence ID" value="CAA7390802.1"/>
    <property type="molecule type" value="Genomic_DNA"/>
</dbReference>
<keyword evidence="4" id="KW-1185">Reference proteome</keyword>
<gene>
    <name evidence="2" type="ORF">SI7747_02002054</name>
    <name evidence="3" type="ORF">SI8410_02002230</name>
</gene>
<protein>
    <submittedName>
        <fullName evidence="2">Uncharacterized protein</fullName>
    </submittedName>
</protein>
<evidence type="ECO:0000313" key="2">
    <source>
        <dbReference type="EMBL" id="CAA2615808.1"/>
    </source>
</evidence>
<proteinExistence type="predicted"/>
<accession>A0A7I8IDP1</accession>
<feature type="region of interest" description="Disordered" evidence="1">
    <location>
        <begin position="1"/>
        <end position="27"/>
    </location>
</feature>
<evidence type="ECO:0000313" key="3">
    <source>
        <dbReference type="EMBL" id="CAA7390802.1"/>
    </source>
</evidence>
<name>A0A7I8IDP1_SPIIN</name>
<organism evidence="2">
    <name type="scientific">Spirodela intermedia</name>
    <name type="common">Intermediate duckweed</name>
    <dbReference type="NCBI Taxonomy" id="51605"/>
    <lineage>
        <taxon>Eukaryota</taxon>
        <taxon>Viridiplantae</taxon>
        <taxon>Streptophyta</taxon>
        <taxon>Embryophyta</taxon>
        <taxon>Tracheophyta</taxon>
        <taxon>Spermatophyta</taxon>
        <taxon>Magnoliopsida</taxon>
        <taxon>Liliopsida</taxon>
        <taxon>Araceae</taxon>
        <taxon>Lemnoideae</taxon>
        <taxon>Spirodela</taxon>
    </lineage>
</organism>
<dbReference type="Proteomes" id="UP000663760">
    <property type="component" value="Chromosome 2"/>
</dbReference>
<evidence type="ECO:0000313" key="4">
    <source>
        <dbReference type="Proteomes" id="UP000663760"/>
    </source>
</evidence>